<organism evidence="1 2">
    <name type="scientific">Rhabditophanes sp. KR3021</name>
    <dbReference type="NCBI Taxonomy" id="114890"/>
    <lineage>
        <taxon>Eukaryota</taxon>
        <taxon>Metazoa</taxon>
        <taxon>Ecdysozoa</taxon>
        <taxon>Nematoda</taxon>
        <taxon>Chromadorea</taxon>
        <taxon>Rhabditida</taxon>
        <taxon>Tylenchina</taxon>
        <taxon>Panagrolaimomorpha</taxon>
        <taxon>Strongyloidoidea</taxon>
        <taxon>Alloionematidae</taxon>
        <taxon>Rhabditophanes</taxon>
    </lineage>
</organism>
<sequence length="402" mass="45840">MGDHLCYCDIFCDRNHQNDGNDCCPDFQAVCRGQAVSAHNLGNECYEGERTVKNCQTCNCVNNRWSCNEDVCLIQEDILHKIQNGRFSWSARNYTEFWGKTLADGIEYRLGTLFPDRSVQNMNHILIKPRELPSHFDAREKWPGLIHGIQDQGNCASSWAFSTTSTSADRLAIITDGRINADLSAQQLLSCNQHRQKFCQGGYLDRAWWYIRKLGVLSSQCYPYTSGQSEGKETCKVERKAFIDGKIDTCIGDSDSDDTSIYKMTPPYRVGSKEEEIQSEIISNGPVQASFRVHEDFFMYAGGVYEHTGLAAEKGDGFSLSGYHSVRIIGWGEDESTGRVKKYWLAANSWGTHFGENGFFRILRGVNHCEIESFVIGAWGKGAKRRRRFKIRKMRKLRFRHF</sequence>
<name>A0AC35UCK2_9BILA</name>
<evidence type="ECO:0000313" key="2">
    <source>
        <dbReference type="WBParaSite" id="RSKR_0001019100.1"/>
    </source>
</evidence>
<dbReference type="WBParaSite" id="RSKR_0001019100.1">
    <property type="protein sequence ID" value="RSKR_0001019100.1"/>
    <property type="gene ID" value="RSKR_0001019100"/>
</dbReference>
<evidence type="ECO:0000313" key="1">
    <source>
        <dbReference type="Proteomes" id="UP000095286"/>
    </source>
</evidence>
<accession>A0AC35UCK2</accession>
<reference evidence="2" key="1">
    <citation type="submission" date="2016-11" db="UniProtKB">
        <authorList>
            <consortium name="WormBaseParasite"/>
        </authorList>
    </citation>
    <scope>IDENTIFICATION</scope>
    <source>
        <strain evidence="2">KR3021</strain>
    </source>
</reference>
<dbReference type="Proteomes" id="UP000095286">
    <property type="component" value="Unplaced"/>
</dbReference>
<proteinExistence type="predicted"/>
<protein>
    <submittedName>
        <fullName evidence="2">SMB domain-containing protein</fullName>
    </submittedName>
</protein>